<keyword evidence="1" id="KW-0539">Nucleus</keyword>
<reference evidence="6" key="1">
    <citation type="submission" date="2016-11" db="UniProtKB">
        <authorList>
            <consortium name="WormBaseParasite"/>
        </authorList>
    </citation>
    <scope>IDENTIFICATION</scope>
</reference>
<dbReference type="InterPro" id="IPR013088">
    <property type="entry name" value="Znf_NHR/GATA"/>
</dbReference>
<evidence type="ECO:0000259" key="4">
    <source>
        <dbReference type="PROSITE" id="PS50114"/>
    </source>
</evidence>
<sequence>YFHDGTGSGGADYMGYPVMPAASRQVSTAYIANACSPVVSGARMQQAAAHHAAGYPHAAWSIDSAAAVAAVAGQQSSSSSCRSSSCSCSSPAAAAADCVCFASIWRGVRLGHGCRYGNCYLPSMTSEFVGVVVCDCGGGQRQRRGGRPPPAPGKRKAASGGGAPARAAAAAAPGIGQYKQRVGQLRCGDENNEGESVCNACGSVLISCTKIQRPLTMKKEGIQKRETEKWQQRRRRWSGVGVGVGLPKGSLAPISMLQEHMQAPPYPAANIYHLNRRLATRTCSLYLCLLHQLTVRSCPLVSIISSALIRSCRPLHLGQPSQSWDSGGGHGLSLAGRCRGRPPLSPQLPNTNLRNCGMKMR</sequence>
<dbReference type="GO" id="GO:0008270">
    <property type="term" value="F:zinc ion binding"/>
    <property type="evidence" value="ECO:0007669"/>
    <property type="project" value="UniProtKB-KW"/>
</dbReference>
<evidence type="ECO:0000256" key="3">
    <source>
        <dbReference type="SAM" id="MobiDB-lite"/>
    </source>
</evidence>
<dbReference type="InterPro" id="IPR000679">
    <property type="entry name" value="Znf_GATA"/>
</dbReference>
<protein>
    <submittedName>
        <fullName evidence="6">GATA-type domain-containing protein</fullName>
    </submittedName>
</protein>
<dbReference type="Proteomes" id="UP000095280">
    <property type="component" value="Unplaced"/>
</dbReference>
<feature type="region of interest" description="Disordered" evidence="3">
    <location>
        <begin position="140"/>
        <end position="166"/>
    </location>
</feature>
<dbReference type="WBParaSite" id="maker-unitig_21389-snap-gene-0.2-mRNA-1">
    <property type="protein sequence ID" value="maker-unitig_21389-snap-gene-0.2-mRNA-1"/>
    <property type="gene ID" value="maker-unitig_21389-snap-gene-0.2"/>
</dbReference>
<accession>A0A1I8F5M7</accession>
<name>A0A1I8F5M7_9PLAT</name>
<organism evidence="5 6">
    <name type="scientific">Macrostomum lignano</name>
    <dbReference type="NCBI Taxonomy" id="282301"/>
    <lineage>
        <taxon>Eukaryota</taxon>
        <taxon>Metazoa</taxon>
        <taxon>Spiralia</taxon>
        <taxon>Lophotrochozoa</taxon>
        <taxon>Platyhelminthes</taxon>
        <taxon>Rhabditophora</taxon>
        <taxon>Macrostomorpha</taxon>
        <taxon>Macrostomida</taxon>
        <taxon>Macrostomidae</taxon>
        <taxon>Macrostomum</taxon>
    </lineage>
</organism>
<keyword evidence="5" id="KW-1185">Reference proteome</keyword>
<dbReference type="Gene3D" id="3.30.50.10">
    <property type="entry name" value="Erythroid Transcription Factor GATA-1, subunit A"/>
    <property type="match status" value="1"/>
</dbReference>
<evidence type="ECO:0000256" key="2">
    <source>
        <dbReference type="PROSITE-ProRule" id="PRU00094"/>
    </source>
</evidence>
<dbReference type="PROSITE" id="PS50114">
    <property type="entry name" value="GATA_ZN_FINGER_2"/>
    <property type="match status" value="1"/>
</dbReference>
<feature type="domain" description="GATA-type" evidence="4">
    <location>
        <begin position="190"/>
        <end position="225"/>
    </location>
</feature>
<keyword evidence="2" id="KW-0863">Zinc-finger</keyword>
<keyword evidence="2" id="KW-0862">Zinc</keyword>
<evidence type="ECO:0000313" key="5">
    <source>
        <dbReference type="Proteomes" id="UP000095280"/>
    </source>
</evidence>
<dbReference type="AlphaFoldDB" id="A0A1I8F5M7"/>
<dbReference type="GO" id="GO:0043565">
    <property type="term" value="F:sequence-specific DNA binding"/>
    <property type="evidence" value="ECO:0007669"/>
    <property type="project" value="InterPro"/>
</dbReference>
<evidence type="ECO:0000256" key="1">
    <source>
        <dbReference type="ARBA" id="ARBA00023242"/>
    </source>
</evidence>
<dbReference type="GO" id="GO:0006355">
    <property type="term" value="P:regulation of DNA-templated transcription"/>
    <property type="evidence" value="ECO:0007669"/>
    <property type="project" value="InterPro"/>
</dbReference>
<keyword evidence="2" id="KW-0479">Metal-binding</keyword>
<evidence type="ECO:0000313" key="6">
    <source>
        <dbReference type="WBParaSite" id="maker-unitig_21389-snap-gene-0.2-mRNA-1"/>
    </source>
</evidence>
<proteinExistence type="predicted"/>